<dbReference type="EMBL" id="CP001663">
    <property type="protein sequence ID" value="AFP42084.1"/>
    <property type="molecule type" value="Genomic_DNA"/>
</dbReference>
<evidence type="ECO:0000256" key="1">
    <source>
        <dbReference type="SAM" id="MobiDB-lite"/>
    </source>
</evidence>
<evidence type="ECO:0000313" key="3">
    <source>
        <dbReference type="Proteomes" id="UP000006158"/>
    </source>
</evidence>
<reference evidence="2 3" key="2">
    <citation type="journal article" date="2009" name="Genome Res.">
        <title>Ortho-proteogenomics: multiple proteomes investigation through orthology and a new MS-based protocol.</title>
        <authorList>
            <person name="Gallien S."/>
            <person name="Perrodou E."/>
            <person name="Carapito C."/>
            <person name="Deshayes C."/>
            <person name="Reyrat J.M."/>
            <person name="Van Dorsselaer A."/>
            <person name="Poch O."/>
            <person name="Schaeffer C."/>
            <person name="Lecompte O."/>
        </authorList>
    </citation>
    <scope>NUCLEOTIDE SEQUENCE [LARGE SCALE GENOMIC DNA]</scope>
    <source>
        <strain evidence="3">ATCC 700084 / mc(2)155</strain>
    </source>
</reference>
<protein>
    <submittedName>
        <fullName evidence="2">Uncharacterized protein</fullName>
    </submittedName>
</protein>
<feature type="compositionally biased region" description="Basic and acidic residues" evidence="1">
    <location>
        <begin position="58"/>
        <end position="92"/>
    </location>
</feature>
<evidence type="ECO:0000313" key="2">
    <source>
        <dbReference type="EMBL" id="AFP42084.1"/>
    </source>
</evidence>
<accession>I7GFR5</accession>
<dbReference type="AlphaFoldDB" id="I7GFR5"/>
<name>I7GFR5_MYCS2</name>
<dbReference type="Proteomes" id="UP000006158">
    <property type="component" value="Chromosome"/>
</dbReference>
<dbReference type="KEGG" id="msg:MSMEI_5649"/>
<organism evidence="2 3">
    <name type="scientific">Mycolicibacterium smegmatis (strain ATCC 700084 / mc(2)155)</name>
    <name type="common">Mycobacterium smegmatis</name>
    <dbReference type="NCBI Taxonomy" id="246196"/>
    <lineage>
        <taxon>Bacteria</taxon>
        <taxon>Bacillati</taxon>
        <taxon>Actinomycetota</taxon>
        <taxon>Actinomycetes</taxon>
        <taxon>Mycobacteriales</taxon>
        <taxon>Mycobacteriaceae</taxon>
        <taxon>Mycolicibacterium</taxon>
    </lineage>
</organism>
<reference evidence="2 3" key="1">
    <citation type="journal article" date="2007" name="Genome Biol.">
        <title>Interrupted coding sequences in Mycobacterium smegmatis: authentic mutations or sequencing errors?</title>
        <authorList>
            <person name="Deshayes C."/>
            <person name="Perrodou E."/>
            <person name="Gallien S."/>
            <person name="Euphrasie D."/>
            <person name="Schaeffer C."/>
            <person name="Van-Dorsselaer A."/>
            <person name="Poch O."/>
            <person name="Lecompte O."/>
            <person name="Reyrat J.M."/>
        </authorList>
    </citation>
    <scope>NUCLEOTIDE SEQUENCE [LARGE SCALE GENOMIC DNA]</scope>
    <source>
        <strain evidence="3">ATCC 700084 / mc(2)155</strain>
    </source>
</reference>
<feature type="compositionally biased region" description="Basic residues" evidence="1">
    <location>
        <begin position="33"/>
        <end position="46"/>
    </location>
</feature>
<proteinExistence type="predicted"/>
<feature type="region of interest" description="Disordered" evidence="1">
    <location>
        <begin position="1"/>
        <end position="116"/>
    </location>
</feature>
<sequence length="354" mass="39018">MRRDRDRETAPCTRRRGCAAGARRQAMDGDRRHDRRRTPAHRRHDRRTGGGVRGLRPCHRDGGTRTRAVQRMDVEPAVAEHDPQHPIQHREPGPPNRPHRHASAAGRSARAGRRRARVRARARMSAALPGVEVVTYDGLPAASGGAHALRVKRPRPAWQAVQSFAHACVDPVADPTLTLHLWKGGPPDVSESLREFASTNLGGPRTQSRTSTEWRVRVDAVDGVLGALEDAGATAVTEHGHPLASLVWDAEVRILDAQTREPYEGVCPEAFGRFAVDGYGRLLGASGMRASIGTTASSLSLWFSLPGDERLADAVRHLQQHLPVRMSAKHWRRWRLTGDRSSYRSTKIPSPLMG</sequence>
<dbReference type="PATRIC" id="fig|246196.56.peg.5771"/>
<gene>
    <name evidence="2" type="ordered locus">MSMEI_5649</name>
</gene>